<keyword evidence="4" id="KW-1185">Reference proteome</keyword>
<organism evidence="3 4">
    <name type="scientific">Horticoccus luteus</name>
    <dbReference type="NCBI Taxonomy" id="2862869"/>
    <lineage>
        <taxon>Bacteria</taxon>
        <taxon>Pseudomonadati</taxon>
        <taxon>Verrucomicrobiota</taxon>
        <taxon>Opitutia</taxon>
        <taxon>Opitutales</taxon>
        <taxon>Opitutaceae</taxon>
        <taxon>Horticoccus</taxon>
    </lineage>
</organism>
<sequence>MKFALIRRGCLVASLCSALIGAARGQVLTGDTMQGTDLLATGYAGALANDIALTQTFSGISGIDTITFRFLSAGVNSISFGPGTVDYVFGEWSNATGATSTLQSSIASGQASLADASSWTSVPTLTSPLTDYGFNVARYFDVTFDLSNYVLDSSRVYGLTFFGNGFSAANGIALEKSLYGPGSPDYYAGGTAYALYSSGYSAGQNLGTLAAISGDEQGTDFAFTASAISPVPESSTMAVMLAGLFVAGLVIVRRRRQATVGVN</sequence>
<feature type="chain" id="PRO_5034929688" evidence="2">
    <location>
        <begin position="26"/>
        <end position="263"/>
    </location>
</feature>
<dbReference type="Proteomes" id="UP000825051">
    <property type="component" value="Chromosome"/>
</dbReference>
<dbReference type="RefSeq" id="WP_220160870.1">
    <property type="nucleotide sequence ID" value="NZ_CP080507.1"/>
</dbReference>
<reference evidence="3" key="1">
    <citation type="submission" date="2021-08" db="EMBL/GenBank/DDBJ databases">
        <title>Genome of a novel bacterium of the phylum Verrucomicrobia, Oleiharenicola sp. KSB-15.</title>
        <authorList>
            <person name="Chung J.-H."/>
            <person name="Ahn J.-H."/>
            <person name="Yoon Y."/>
            <person name="Kim D.-Y."/>
            <person name="An S.-H."/>
            <person name="Park I."/>
            <person name="Yeon J."/>
        </authorList>
    </citation>
    <scope>NUCLEOTIDE SEQUENCE</scope>
    <source>
        <strain evidence="3">KSB-15</strain>
    </source>
</reference>
<proteinExistence type="predicted"/>
<protein>
    <submittedName>
        <fullName evidence="3">PEP-CTERM sorting domain-containing protein</fullName>
    </submittedName>
</protein>
<name>A0A8F9TTI0_9BACT</name>
<dbReference type="AlphaFoldDB" id="A0A8F9TTI0"/>
<keyword evidence="1" id="KW-0472">Membrane</keyword>
<evidence type="ECO:0000313" key="3">
    <source>
        <dbReference type="EMBL" id="QYM77766.1"/>
    </source>
</evidence>
<evidence type="ECO:0000313" key="4">
    <source>
        <dbReference type="Proteomes" id="UP000825051"/>
    </source>
</evidence>
<accession>A0A8F9TTI0</accession>
<dbReference type="EMBL" id="CP080507">
    <property type="protein sequence ID" value="QYM77766.1"/>
    <property type="molecule type" value="Genomic_DNA"/>
</dbReference>
<dbReference type="NCBIfam" id="TIGR02595">
    <property type="entry name" value="PEP_CTERM"/>
    <property type="match status" value="1"/>
</dbReference>
<keyword evidence="1" id="KW-0812">Transmembrane</keyword>
<keyword evidence="2" id="KW-0732">Signal</keyword>
<dbReference type="KEGG" id="ole:K0B96_10570"/>
<evidence type="ECO:0000256" key="2">
    <source>
        <dbReference type="SAM" id="SignalP"/>
    </source>
</evidence>
<feature type="transmembrane region" description="Helical" evidence="1">
    <location>
        <begin position="234"/>
        <end position="252"/>
    </location>
</feature>
<feature type="signal peptide" evidence="2">
    <location>
        <begin position="1"/>
        <end position="25"/>
    </location>
</feature>
<dbReference type="InterPro" id="IPR013424">
    <property type="entry name" value="Ice-binding_C"/>
</dbReference>
<gene>
    <name evidence="3" type="ORF">K0B96_10570</name>
</gene>
<keyword evidence="1" id="KW-1133">Transmembrane helix</keyword>
<evidence type="ECO:0000256" key="1">
    <source>
        <dbReference type="SAM" id="Phobius"/>
    </source>
</evidence>